<reference evidence="4" key="2">
    <citation type="submission" date="2020-07" db="EMBL/GenBank/DDBJ databases">
        <title>Flavobacterium sp. xlx-214.</title>
        <authorList>
            <person name="Yang C."/>
        </authorList>
    </citation>
    <scope>NUCLEOTIDE SEQUENCE [LARGE SCALE GENOMIC DNA]</scope>
    <source>
        <strain evidence="4">CX-624</strain>
    </source>
</reference>
<organism evidence="2 3">
    <name type="scientific">Marnyiella aurantia</name>
    <dbReference type="NCBI Taxonomy" id="2758037"/>
    <lineage>
        <taxon>Bacteria</taxon>
        <taxon>Pseudomonadati</taxon>
        <taxon>Bacteroidota</taxon>
        <taxon>Flavobacteriia</taxon>
        <taxon>Flavobacteriales</taxon>
        <taxon>Weeksellaceae</taxon>
        <taxon>Marnyiella</taxon>
    </lineage>
</organism>
<evidence type="ECO:0000313" key="1">
    <source>
        <dbReference type="EMBL" id="MBA5246485.1"/>
    </source>
</evidence>
<proteinExistence type="predicted"/>
<gene>
    <name evidence="2" type="ORF">H1R16_10670</name>
    <name evidence="1" type="ORF">H2507_04795</name>
</gene>
<dbReference type="AlphaFoldDB" id="A0A7D7R5D2"/>
<reference evidence="1" key="3">
    <citation type="submission" date="2020-07" db="EMBL/GenBank/DDBJ databases">
        <authorList>
            <person name="Yang C."/>
        </authorList>
    </citation>
    <scope>NUCLEOTIDE SEQUENCE</scope>
    <source>
        <strain evidence="1">Cx-624</strain>
    </source>
</reference>
<dbReference type="RefSeq" id="WP_181886565.1">
    <property type="nucleotide sequence ID" value="NZ_CP059472.1"/>
</dbReference>
<dbReference type="Proteomes" id="UP000539710">
    <property type="component" value="Unassembled WGS sequence"/>
</dbReference>
<evidence type="ECO:0008006" key="5">
    <source>
        <dbReference type="Google" id="ProtNLM"/>
    </source>
</evidence>
<dbReference type="EMBL" id="CP059472">
    <property type="protein sequence ID" value="QMS98149.1"/>
    <property type="molecule type" value="Genomic_DNA"/>
</dbReference>
<protein>
    <recommendedName>
        <fullName evidence="5">MliC family protein</fullName>
    </recommendedName>
</protein>
<reference evidence="2 3" key="1">
    <citation type="submission" date="2020-07" db="EMBL/GenBank/DDBJ databases">
        <title>Chryseobacterium sp.cx-624.</title>
        <authorList>
            <person name="Yang C."/>
        </authorList>
    </citation>
    <scope>NUCLEOTIDE SEQUENCE [LARGE SCALE GENOMIC DNA]</scope>
    <source>
        <strain evidence="2">Cx-624</strain>
        <strain evidence="3">cx-624</strain>
    </source>
</reference>
<dbReference type="KEGG" id="cbau:H1R16_10670"/>
<accession>A0A7D7R5D2</accession>
<dbReference type="PROSITE" id="PS51257">
    <property type="entry name" value="PROKAR_LIPOPROTEIN"/>
    <property type="match status" value="1"/>
</dbReference>
<keyword evidence="4" id="KW-1185">Reference proteome</keyword>
<dbReference type="Proteomes" id="UP000515349">
    <property type="component" value="Chromosome"/>
</dbReference>
<sequence length="115" mass="12598">MNKTFLILALSATITASCSKTEKQNAADSETSLVQEAQILKCENGSTLTAIYFAEGDMVAVRIKKDQEAEQKLSAKGTNPNGDPYFRNSTYTWELLEDGKAGRLTHKGGSNCIYR</sequence>
<dbReference type="EMBL" id="JACEUX010000001">
    <property type="protein sequence ID" value="MBA5246485.1"/>
    <property type="molecule type" value="Genomic_DNA"/>
</dbReference>
<name>A0A7D7R5D2_9FLAO</name>
<evidence type="ECO:0000313" key="3">
    <source>
        <dbReference type="Proteomes" id="UP000515349"/>
    </source>
</evidence>
<evidence type="ECO:0000313" key="2">
    <source>
        <dbReference type="EMBL" id="QMS98149.1"/>
    </source>
</evidence>
<evidence type="ECO:0000313" key="4">
    <source>
        <dbReference type="Proteomes" id="UP000539710"/>
    </source>
</evidence>